<evidence type="ECO:0000313" key="2">
    <source>
        <dbReference type="EMBL" id="ETO80385.1"/>
    </source>
</evidence>
<evidence type="ECO:0000313" key="3">
    <source>
        <dbReference type="Proteomes" id="UP000028582"/>
    </source>
</evidence>
<dbReference type="AlphaFoldDB" id="A0A081ANC4"/>
<sequence>MLAPYLLTTLAGLLLATQEASATCSNWSTRYQTNLNGVCVCNATQCDTVSNNYTSLTTGQVGVYTTSKAGDRFAYKVANVDSTT</sequence>
<organism evidence="2 3">
    <name type="scientific">Phytophthora nicotianae P1976</name>
    <dbReference type="NCBI Taxonomy" id="1317066"/>
    <lineage>
        <taxon>Eukaryota</taxon>
        <taxon>Sar</taxon>
        <taxon>Stramenopiles</taxon>
        <taxon>Oomycota</taxon>
        <taxon>Peronosporomycetes</taxon>
        <taxon>Peronosporales</taxon>
        <taxon>Peronosporaceae</taxon>
        <taxon>Phytophthora</taxon>
    </lineage>
</organism>
<keyword evidence="1" id="KW-0732">Signal</keyword>
<protein>
    <submittedName>
        <fullName evidence="2">Uncharacterized protein</fullName>
    </submittedName>
</protein>
<reference evidence="2 3" key="1">
    <citation type="submission" date="2013-11" db="EMBL/GenBank/DDBJ databases">
        <title>The Genome Sequence of Phytophthora parasitica P1976.</title>
        <authorList>
            <consortium name="The Broad Institute Genomics Platform"/>
            <person name="Russ C."/>
            <person name="Tyler B."/>
            <person name="Panabieres F."/>
            <person name="Shan W."/>
            <person name="Tripathy S."/>
            <person name="Grunwald N."/>
            <person name="Machado M."/>
            <person name="Johnson C.S."/>
            <person name="Walker B."/>
            <person name="Young S."/>
            <person name="Zeng Q."/>
            <person name="Gargeya S."/>
            <person name="Fitzgerald M."/>
            <person name="Haas B."/>
            <person name="Abouelleil A."/>
            <person name="Allen A.W."/>
            <person name="Alvarado L."/>
            <person name="Arachchi H.M."/>
            <person name="Berlin A.M."/>
            <person name="Chapman S.B."/>
            <person name="Gainer-Dewar J."/>
            <person name="Goldberg J."/>
            <person name="Griggs A."/>
            <person name="Gujja S."/>
            <person name="Hansen M."/>
            <person name="Howarth C."/>
            <person name="Imamovic A."/>
            <person name="Ireland A."/>
            <person name="Larimer J."/>
            <person name="McCowan C."/>
            <person name="Murphy C."/>
            <person name="Pearson M."/>
            <person name="Poon T.W."/>
            <person name="Priest M."/>
            <person name="Roberts A."/>
            <person name="Saif S."/>
            <person name="Shea T."/>
            <person name="Sisk P."/>
            <person name="Sykes S."/>
            <person name="Wortman J."/>
            <person name="Nusbaum C."/>
            <person name="Birren B."/>
        </authorList>
    </citation>
    <scope>NUCLEOTIDE SEQUENCE [LARGE SCALE GENOMIC DNA]</scope>
    <source>
        <strain evidence="2 3">P1976</strain>
    </source>
</reference>
<evidence type="ECO:0000256" key="1">
    <source>
        <dbReference type="SAM" id="SignalP"/>
    </source>
</evidence>
<dbReference type="EMBL" id="ANJA01000989">
    <property type="protein sequence ID" value="ETO80385.1"/>
    <property type="molecule type" value="Genomic_DNA"/>
</dbReference>
<comment type="caution">
    <text evidence="2">The sequence shown here is derived from an EMBL/GenBank/DDBJ whole genome shotgun (WGS) entry which is preliminary data.</text>
</comment>
<gene>
    <name evidence="2" type="ORF">F444_05042</name>
</gene>
<feature type="signal peptide" evidence="1">
    <location>
        <begin position="1"/>
        <end position="22"/>
    </location>
</feature>
<feature type="chain" id="PRO_5001754302" evidence="1">
    <location>
        <begin position="23"/>
        <end position="84"/>
    </location>
</feature>
<feature type="non-terminal residue" evidence="2">
    <location>
        <position position="84"/>
    </location>
</feature>
<accession>A0A081ANC4</accession>
<proteinExistence type="predicted"/>
<dbReference type="Proteomes" id="UP000028582">
    <property type="component" value="Unassembled WGS sequence"/>
</dbReference>
<name>A0A081ANC4_PHYNI</name>